<dbReference type="PANTHER" id="PTHR42928">
    <property type="entry name" value="TRICARBOXYLATE-BINDING PROTEIN"/>
    <property type="match status" value="1"/>
</dbReference>
<dbReference type="InterPro" id="IPR042100">
    <property type="entry name" value="Bug_dom1"/>
</dbReference>
<dbReference type="PIRSF" id="PIRSF017082">
    <property type="entry name" value="YflP"/>
    <property type="match status" value="1"/>
</dbReference>
<organism evidence="3 4">
    <name type="scientific">Allopusillimonas soli</name>
    <dbReference type="NCBI Taxonomy" id="659016"/>
    <lineage>
        <taxon>Bacteria</taxon>
        <taxon>Pseudomonadati</taxon>
        <taxon>Pseudomonadota</taxon>
        <taxon>Betaproteobacteria</taxon>
        <taxon>Burkholderiales</taxon>
        <taxon>Alcaligenaceae</taxon>
        <taxon>Allopusillimonas</taxon>
    </lineage>
</organism>
<evidence type="ECO:0000256" key="1">
    <source>
        <dbReference type="ARBA" id="ARBA00006987"/>
    </source>
</evidence>
<reference evidence="3 4" key="1">
    <citation type="submission" date="2020-07" db="EMBL/GenBank/DDBJ databases">
        <title>Taxonomic revisions and descriptions of new bacterial species based on genomic comparisons in the high-G+C-content subgroup of the family Alcaligenaceae.</title>
        <authorList>
            <person name="Szabo A."/>
            <person name="Felfoldi T."/>
        </authorList>
    </citation>
    <scope>NUCLEOTIDE SEQUENCE [LARGE SCALE GENOMIC DNA]</scope>
    <source>
        <strain evidence="3 4">DSM 25264</strain>
    </source>
</reference>
<dbReference type="InterPro" id="IPR005064">
    <property type="entry name" value="BUG"/>
</dbReference>
<dbReference type="Pfam" id="PF03401">
    <property type="entry name" value="TctC"/>
    <property type="match status" value="1"/>
</dbReference>
<gene>
    <name evidence="3" type="ORF">H0A68_01690</name>
</gene>
<dbReference type="Gene3D" id="3.40.190.10">
    <property type="entry name" value="Periplasmic binding protein-like II"/>
    <property type="match status" value="1"/>
</dbReference>
<dbReference type="Gene3D" id="3.40.190.150">
    <property type="entry name" value="Bordetella uptake gene, domain 1"/>
    <property type="match status" value="1"/>
</dbReference>
<dbReference type="CDD" id="cd13578">
    <property type="entry name" value="PBP2_Bug27"/>
    <property type="match status" value="1"/>
</dbReference>
<feature type="chain" id="PRO_5032788440" evidence="2">
    <location>
        <begin position="27"/>
        <end position="324"/>
    </location>
</feature>
<sequence>MNKKITHLHKLVIALAGTVLLSTAFAQTPYPAKRINLIVGFSAGSSIDLVARVVANKLSDKLGQAIVVENKPGAGGNIAAEHVAHSAADGYTLLVVANSIAISPALYKNLGFDPTKDLTAISYIGIGPVILKVNSKTGFNNLGELITYAKAHPAKLNYGSSGVGGTPHMATVLFEQITGTKMTHIPYKGGGDALAALLGGQVDVLINPLLGNVESDKVKSLAITGDKRSPLAPSVPTFGELGYPKYDVGVYYGIMGPAGMPSDIVNKLNNEVSAVLADPEVVESLTGKNGIVLKAETADEFQTFLDNDMERWKKVVEAGHVSVE</sequence>
<dbReference type="RefSeq" id="WP_129967446.1">
    <property type="nucleotide sequence ID" value="NZ_JACCEW010000001.1"/>
</dbReference>
<dbReference type="EMBL" id="JACCEW010000001">
    <property type="protein sequence ID" value="NYT35571.1"/>
    <property type="molecule type" value="Genomic_DNA"/>
</dbReference>
<name>A0A853FAI3_9BURK</name>
<evidence type="ECO:0000313" key="3">
    <source>
        <dbReference type="EMBL" id="NYT35571.1"/>
    </source>
</evidence>
<keyword evidence="4" id="KW-1185">Reference proteome</keyword>
<evidence type="ECO:0000256" key="2">
    <source>
        <dbReference type="SAM" id="SignalP"/>
    </source>
</evidence>
<protein>
    <submittedName>
        <fullName evidence="3">Tripartite tricarboxylate transporter substrate binding protein</fullName>
    </submittedName>
</protein>
<dbReference type="OrthoDB" id="8897534at2"/>
<dbReference type="Proteomes" id="UP000580517">
    <property type="component" value="Unassembled WGS sequence"/>
</dbReference>
<dbReference type="AlphaFoldDB" id="A0A853FAI3"/>
<proteinExistence type="inferred from homology"/>
<feature type="signal peptide" evidence="2">
    <location>
        <begin position="1"/>
        <end position="26"/>
    </location>
</feature>
<accession>A0A853FAI3</accession>
<dbReference type="PANTHER" id="PTHR42928:SF5">
    <property type="entry name" value="BLR1237 PROTEIN"/>
    <property type="match status" value="1"/>
</dbReference>
<comment type="similarity">
    <text evidence="1">Belongs to the UPF0065 (bug) family.</text>
</comment>
<comment type="caution">
    <text evidence="3">The sequence shown here is derived from an EMBL/GenBank/DDBJ whole genome shotgun (WGS) entry which is preliminary data.</text>
</comment>
<dbReference type="SUPFAM" id="SSF53850">
    <property type="entry name" value="Periplasmic binding protein-like II"/>
    <property type="match status" value="1"/>
</dbReference>
<keyword evidence="2" id="KW-0732">Signal</keyword>
<evidence type="ECO:0000313" key="4">
    <source>
        <dbReference type="Proteomes" id="UP000580517"/>
    </source>
</evidence>